<protein>
    <submittedName>
        <fullName evidence="2">Uncharacterized protein</fullName>
    </submittedName>
</protein>
<organism evidence="2 3">
    <name type="scientific">Pomacea canaliculata</name>
    <name type="common">Golden apple snail</name>
    <dbReference type="NCBI Taxonomy" id="400727"/>
    <lineage>
        <taxon>Eukaryota</taxon>
        <taxon>Metazoa</taxon>
        <taxon>Spiralia</taxon>
        <taxon>Lophotrochozoa</taxon>
        <taxon>Mollusca</taxon>
        <taxon>Gastropoda</taxon>
        <taxon>Caenogastropoda</taxon>
        <taxon>Architaenioglossa</taxon>
        <taxon>Ampullarioidea</taxon>
        <taxon>Ampullariidae</taxon>
        <taxon>Pomacea</taxon>
    </lineage>
</organism>
<sequence>MLGDVTGESGVRIARIGTLDNYPVSPRELTDDGWEVFRQHARHGVTQRDTLPGNSWTTAVWKLLLLFFLLSIILDESKLRHFLRMSGFQSRRIFIFTPPSPSIFRVVDK</sequence>
<keyword evidence="1" id="KW-0812">Transmembrane</keyword>
<evidence type="ECO:0000313" key="2">
    <source>
        <dbReference type="EMBL" id="PVD20954.1"/>
    </source>
</evidence>
<comment type="caution">
    <text evidence="2">The sequence shown here is derived from an EMBL/GenBank/DDBJ whole genome shotgun (WGS) entry which is preliminary data.</text>
</comment>
<reference evidence="2 3" key="1">
    <citation type="submission" date="2018-04" db="EMBL/GenBank/DDBJ databases">
        <title>The genome of golden apple snail Pomacea canaliculata provides insight into stress tolerance and invasive adaptation.</title>
        <authorList>
            <person name="Liu C."/>
            <person name="Liu B."/>
            <person name="Ren Y."/>
            <person name="Zhang Y."/>
            <person name="Wang H."/>
            <person name="Li S."/>
            <person name="Jiang F."/>
            <person name="Yin L."/>
            <person name="Zhang G."/>
            <person name="Qian W."/>
            <person name="Fan W."/>
        </authorList>
    </citation>
    <scope>NUCLEOTIDE SEQUENCE [LARGE SCALE GENOMIC DNA]</scope>
    <source>
        <strain evidence="2">SZHN2017</strain>
        <tissue evidence="2">Muscle</tissue>
    </source>
</reference>
<dbReference type="Proteomes" id="UP000245119">
    <property type="component" value="Linkage Group LG12"/>
</dbReference>
<name>A0A2T7NIG3_POMCA</name>
<feature type="transmembrane region" description="Helical" evidence="1">
    <location>
        <begin position="56"/>
        <end position="74"/>
    </location>
</feature>
<evidence type="ECO:0000256" key="1">
    <source>
        <dbReference type="SAM" id="Phobius"/>
    </source>
</evidence>
<evidence type="ECO:0000313" key="3">
    <source>
        <dbReference type="Proteomes" id="UP000245119"/>
    </source>
</evidence>
<gene>
    <name evidence="2" type="ORF">C0Q70_19117</name>
</gene>
<proteinExistence type="predicted"/>
<keyword evidence="1" id="KW-0472">Membrane</keyword>
<accession>A0A2T7NIG3</accession>
<dbReference type="EMBL" id="PZQS01000012">
    <property type="protein sequence ID" value="PVD20954.1"/>
    <property type="molecule type" value="Genomic_DNA"/>
</dbReference>
<keyword evidence="1" id="KW-1133">Transmembrane helix</keyword>
<dbReference type="AlphaFoldDB" id="A0A2T7NIG3"/>
<keyword evidence="3" id="KW-1185">Reference proteome</keyword>